<dbReference type="EC" id="3.1.3.48" evidence="2"/>
<feature type="active site" evidence="5">
    <location>
        <position position="14"/>
    </location>
</feature>
<evidence type="ECO:0000256" key="1">
    <source>
        <dbReference type="ARBA" id="ARBA00011063"/>
    </source>
</evidence>
<feature type="active site" description="Nucleophile" evidence="5">
    <location>
        <position position="8"/>
    </location>
</feature>
<keyword evidence="8" id="KW-1185">Reference proteome</keyword>
<keyword evidence="4" id="KW-0904">Protein phosphatase</keyword>
<feature type="domain" description="Phosphotyrosine protein phosphatase I" evidence="6">
    <location>
        <begin position="2"/>
        <end position="148"/>
    </location>
</feature>
<dbReference type="PANTHER" id="PTHR11717:SF7">
    <property type="entry name" value="LOW MOLECULAR WEIGHT PHOSPHOTYROSINE PROTEIN PHOSPHATASE"/>
    <property type="match status" value="1"/>
</dbReference>
<dbReference type="SUPFAM" id="SSF52788">
    <property type="entry name" value="Phosphotyrosine protein phosphatases I"/>
    <property type="match status" value="1"/>
</dbReference>
<dbReference type="GO" id="GO:0004725">
    <property type="term" value="F:protein tyrosine phosphatase activity"/>
    <property type="evidence" value="ECO:0007669"/>
    <property type="project" value="UniProtKB-EC"/>
</dbReference>
<dbReference type="EMBL" id="CP017478">
    <property type="protein sequence ID" value="AOW19167.1"/>
    <property type="molecule type" value="Genomic_DNA"/>
</dbReference>
<dbReference type="STRING" id="1850246.LPB138_00010"/>
<accession>A0A1D8P3J8</accession>
<dbReference type="Gene3D" id="3.40.50.2300">
    <property type="match status" value="1"/>
</dbReference>
<dbReference type="Pfam" id="PF01451">
    <property type="entry name" value="LMWPc"/>
    <property type="match status" value="1"/>
</dbReference>
<dbReference type="Proteomes" id="UP000176050">
    <property type="component" value="Chromosome"/>
</dbReference>
<comment type="similarity">
    <text evidence="1">Belongs to the low molecular weight phosphotyrosine protein phosphatase family.</text>
</comment>
<evidence type="ECO:0000256" key="3">
    <source>
        <dbReference type="ARBA" id="ARBA00022801"/>
    </source>
</evidence>
<evidence type="ECO:0000313" key="8">
    <source>
        <dbReference type="Proteomes" id="UP000176050"/>
    </source>
</evidence>
<dbReference type="KEGG" id="lul:LPB138_00010"/>
<feature type="active site" description="Proton donor" evidence="5">
    <location>
        <position position="122"/>
    </location>
</feature>
<sequence length="150" mass="16877">MVRVLMVCLGNICRSPLAEGILKSKTFLKNVKVDSAGTGAYHIGSLPDKRSIAIAKQHNLDITDHRGRQFSVKDFDDFDVIYVMDSSNYKNVIRLARNEQDEQKVKMILNEVFPGENLDVPDPYTGGSHGFRIVYDMLNEACDIIVEKLS</sequence>
<dbReference type="PRINTS" id="PR00719">
    <property type="entry name" value="LMWPTPASE"/>
</dbReference>
<dbReference type="CDD" id="cd16343">
    <property type="entry name" value="LMWPTP"/>
    <property type="match status" value="1"/>
</dbReference>
<dbReference type="InterPro" id="IPR017867">
    <property type="entry name" value="Tyr_phospatase_low_mol_wt"/>
</dbReference>
<evidence type="ECO:0000259" key="6">
    <source>
        <dbReference type="SMART" id="SM00226"/>
    </source>
</evidence>
<proteinExistence type="inferred from homology"/>
<evidence type="ECO:0000256" key="5">
    <source>
        <dbReference type="PIRSR" id="PIRSR617867-1"/>
    </source>
</evidence>
<evidence type="ECO:0000313" key="7">
    <source>
        <dbReference type="EMBL" id="AOW19167.1"/>
    </source>
</evidence>
<reference evidence="7 8" key="1">
    <citation type="submission" date="2016-10" db="EMBL/GenBank/DDBJ databases">
        <title>Lutibacter sp. LPB0138, isolated from marine gastropod.</title>
        <authorList>
            <person name="Kim E."/>
            <person name="Yi H."/>
        </authorList>
    </citation>
    <scope>NUCLEOTIDE SEQUENCE [LARGE SCALE GENOMIC DNA]</scope>
    <source>
        <strain evidence="7 8">LPB0138</strain>
    </source>
</reference>
<organism evidence="7 8">
    <name type="scientific">Urechidicola croceus</name>
    <dbReference type="NCBI Taxonomy" id="1850246"/>
    <lineage>
        <taxon>Bacteria</taxon>
        <taxon>Pseudomonadati</taxon>
        <taxon>Bacteroidota</taxon>
        <taxon>Flavobacteriia</taxon>
        <taxon>Flavobacteriales</taxon>
        <taxon>Flavobacteriaceae</taxon>
        <taxon>Urechidicola</taxon>
    </lineage>
</organism>
<dbReference type="InterPro" id="IPR023485">
    <property type="entry name" value="Ptyr_pPase"/>
</dbReference>
<dbReference type="InterPro" id="IPR036196">
    <property type="entry name" value="Ptyr_pPase_sf"/>
</dbReference>
<dbReference type="InterPro" id="IPR050438">
    <property type="entry name" value="LMW_PTPase"/>
</dbReference>
<dbReference type="PANTHER" id="PTHR11717">
    <property type="entry name" value="LOW MOLECULAR WEIGHT PROTEIN TYROSINE PHOSPHATASE"/>
    <property type="match status" value="1"/>
</dbReference>
<dbReference type="RefSeq" id="WP_070235297.1">
    <property type="nucleotide sequence ID" value="NZ_CP017478.1"/>
</dbReference>
<dbReference type="AlphaFoldDB" id="A0A1D8P3J8"/>
<evidence type="ECO:0000256" key="4">
    <source>
        <dbReference type="ARBA" id="ARBA00022912"/>
    </source>
</evidence>
<gene>
    <name evidence="7" type="ORF">LPB138_00010</name>
</gene>
<keyword evidence="3" id="KW-0378">Hydrolase</keyword>
<protein>
    <recommendedName>
        <fullName evidence="2">protein-tyrosine-phosphatase</fullName>
        <ecNumber evidence="2">3.1.3.48</ecNumber>
    </recommendedName>
</protein>
<name>A0A1D8P3J8_9FLAO</name>
<dbReference type="SMART" id="SM00226">
    <property type="entry name" value="LMWPc"/>
    <property type="match status" value="1"/>
</dbReference>
<evidence type="ECO:0000256" key="2">
    <source>
        <dbReference type="ARBA" id="ARBA00013064"/>
    </source>
</evidence>